<keyword evidence="5" id="KW-0597">Phosphoprotein</keyword>
<evidence type="ECO:0000256" key="8">
    <source>
        <dbReference type="ARBA" id="ARBA00022741"/>
    </source>
</evidence>
<dbReference type="Proteomes" id="UP001156691">
    <property type="component" value="Unassembled WGS sequence"/>
</dbReference>
<dbReference type="EMBL" id="BSNS01000009">
    <property type="protein sequence ID" value="GLQ54749.1"/>
    <property type="molecule type" value="Genomic_DNA"/>
</dbReference>
<evidence type="ECO:0000259" key="14">
    <source>
        <dbReference type="PROSITE" id="PS50109"/>
    </source>
</evidence>
<dbReference type="SMART" id="SM00387">
    <property type="entry name" value="HATPase_c"/>
    <property type="match status" value="1"/>
</dbReference>
<comment type="catalytic activity">
    <reaction evidence="1">
        <text>ATP + protein L-histidine = ADP + protein N-phospho-L-histidine.</text>
        <dbReference type="EC" id="2.7.13.3"/>
    </reaction>
</comment>
<dbReference type="InterPro" id="IPR029151">
    <property type="entry name" value="Sensor-like_sf"/>
</dbReference>
<proteinExistence type="predicted"/>
<organism evidence="15 16">
    <name type="scientific">Devosia nitrariae</name>
    <dbReference type="NCBI Taxonomy" id="2071872"/>
    <lineage>
        <taxon>Bacteria</taxon>
        <taxon>Pseudomonadati</taxon>
        <taxon>Pseudomonadota</taxon>
        <taxon>Alphaproteobacteria</taxon>
        <taxon>Hyphomicrobiales</taxon>
        <taxon>Devosiaceae</taxon>
        <taxon>Devosia</taxon>
    </lineage>
</organism>
<evidence type="ECO:0000256" key="6">
    <source>
        <dbReference type="ARBA" id="ARBA00022679"/>
    </source>
</evidence>
<keyword evidence="16" id="KW-1185">Reference proteome</keyword>
<dbReference type="PANTHER" id="PTHR43065">
    <property type="entry name" value="SENSOR HISTIDINE KINASE"/>
    <property type="match status" value="1"/>
</dbReference>
<evidence type="ECO:0000256" key="4">
    <source>
        <dbReference type="ARBA" id="ARBA00022475"/>
    </source>
</evidence>
<evidence type="ECO:0000256" key="12">
    <source>
        <dbReference type="ARBA" id="ARBA00023012"/>
    </source>
</evidence>
<evidence type="ECO:0000256" key="5">
    <source>
        <dbReference type="ARBA" id="ARBA00022553"/>
    </source>
</evidence>
<keyword evidence="4" id="KW-1003">Cell membrane</keyword>
<comment type="subcellular location">
    <subcellularLocation>
        <location evidence="2">Cell membrane</location>
        <topology evidence="2">Multi-pass membrane protein</topology>
    </subcellularLocation>
</comment>
<name>A0ABQ5W4M6_9HYPH</name>
<dbReference type="Gene3D" id="1.10.287.130">
    <property type="match status" value="1"/>
</dbReference>
<evidence type="ECO:0000256" key="7">
    <source>
        <dbReference type="ARBA" id="ARBA00022692"/>
    </source>
</evidence>
<dbReference type="RefSeq" id="WP_284340196.1">
    <property type="nucleotide sequence ID" value="NZ_BSNS01000009.1"/>
</dbReference>
<dbReference type="PROSITE" id="PS50109">
    <property type="entry name" value="HIS_KIN"/>
    <property type="match status" value="1"/>
</dbReference>
<evidence type="ECO:0000256" key="9">
    <source>
        <dbReference type="ARBA" id="ARBA00022777"/>
    </source>
</evidence>
<keyword evidence="12" id="KW-0902">Two-component regulatory system</keyword>
<evidence type="ECO:0000313" key="15">
    <source>
        <dbReference type="EMBL" id="GLQ54749.1"/>
    </source>
</evidence>
<keyword evidence="9 15" id="KW-0418">Kinase</keyword>
<keyword evidence="11 13" id="KW-1133">Transmembrane helix</keyword>
<dbReference type="GO" id="GO:0016301">
    <property type="term" value="F:kinase activity"/>
    <property type="evidence" value="ECO:0007669"/>
    <property type="project" value="UniProtKB-KW"/>
</dbReference>
<keyword evidence="6" id="KW-0808">Transferase</keyword>
<dbReference type="PRINTS" id="PR00344">
    <property type="entry name" value="BCTRLSENSOR"/>
</dbReference>
<dbReference type="InterPro" id="IPR004358">
    <property type="entry name" value="Sig_transdc_His_kin-like_C"/>
</dbReference>
<dbReference type="Gene3D" id="3.30.450.20">
    <property type="entry name" value="PAS domain"/>
    <property type="match status" value="2"/>
</dbReference>
<dbReference type="CDD" id="cd00082">
    <property type="entry name" value="HisKA"/>
    <property type="match status" value="1"/>
</dbReference>
<gene>
    <name evidence="15" type="ORF">GCM10010862_20080</name>
</gene>
<protein>
    <recommendedName>
        <fullName evidence="3">histidine kinase</fullName>
        <ecNumber evidence="3">2.7.13.3</ecNumber>
    </recommendedName>
</protein>
<keyword evidence="13" id="KW-0472">Membrane</keyword>
<evidence type="ECO:0000256" key="13">
    <source>
        <dbReference type="SAM" id="Phobius"/>
    </source>
</evidence>
<comment type="caution">
    <text evidence="15">The sequence shown here is derived from an EMBL/GenBank/DDBJ whole genome shotgun (WGS) entry which is preliminary data.</text>
</comment>
<evidence type="ECO:0000256" key="1">
    <source>
        <dbReference type="ARBA" id="ARBA00000085"/>
    </source>
</evidence>
<dbReference type="Gene3D" id="3.30.565.10">
    <property type="entry name" value="Histidine kinase-like ATPase, C-terminal domain"/>
    <property type="match status" value="1"/>
</dbReference>
<dbReference type="InterPro" id="IPR036890">
    <property type="entry name" value="HATPase_C_sf"/>
</dbReference>
<dbReference type="CDD" id="cd12914">
    <property type="entry name" value="PDC1_DGC_like"/>
    <property type="match status" value="1"/>
</dbReference>
<reference evidence="16" key="1">
    <citation type="journal article" date="2019" name="Int. J. Syst. Evol. Microbiol.">
        <title>The Global Catalogue of Microorganisms (GCM) 10K type strain sequencing project: providing services to taxonomists for standard genome sequencing and annotation.</title>
        <authorList>
            <consortium name="The Broad Institute Genomics Platform"/>
            <consortium name="The Broad Institute Genome Sequencing Center for Infectious Disease"/>
            <person name="Wu L."/>
            <person name="Ma J."/>
        </authorList>
    </citation>
    <scope>NUCLEOTIDE SEQUENCE [LARGE SCALE GENOMIC DNA]</scope>
    <source>
        <strain evidence="16">NBRC 112416</strain>
    </source>
</reference>
<keyword evidence="8" id="KW-0547">Nucleotide-binding</keyword>
<sequence length="590" mass="63660">MLVGLIGLAVALLCIPVWLLAIRNGTLRAERELQDRLTISLRAVESEIERFRYLPGVVGQDGRIRAHLRGSDPPGEANRYLQAVREMSGADEIYVLDTNGLTLAASNWSEPGSFVGNNYSFRPYFSQAIASGEGRYYAVGVTTGIPGYFLSERVDDAGEPIGVVVVKVDMSPLEQAWAKAGEMTGIADGSGIVFLAGNPTWRYRPLYPLSAEAGAVIAEERTYEGIDVVNRPPLASAPLPDVGATGISMEDGDLLVDAVAVEPDGWLVFSALPLHPVNEEARLVTTLAALTAMLVSAVALFLWQRRQLTRIKLEQNAVLERRVAERTRELAHEIEVRKRAETELRETHDSLIHAARLAALGRMSTAIVHEVSQPLAALDSRLAAAGLHAERNAMPEVRKNLQSGRDLLKRMKRTVTHLKTFSSRQDPVRPEPVDIAQVVEAVCDIVEPKAREAGIALDVGAMAGLPAVAGNPIRLEQVFINLMLNAIDATRAAGNDHVSIAASSKGTCVAVEIADTGAGIPEDVRERIFEPFFTTKTTGEGLGLGLSITRTIIEEYGATLSFASRQEGGGTLTTVELPVHVSKRQAEPVA</sequence>
<dbReference type="Pfam" id="PF02518">
    <property type="entry name" value="HATPase_c"/>
    <property type="match status" value="1"/>
</dbReference>
<feature type="domain" description="Histidine kinase" evidence="14">
    <location>
        <begin position="366"/>
        <end position="581"/>
    </location>
</feature>
<evidence type="ECO:0000256" key="2">
    <source>
        <dbReference type="ARBA" id="ARBA00004651"/>
    </source>
</evidence>
<evidence type="ECO:0000256" key="3">
    <source>
        <dbReference type="ARBA" id="ARBA00012438"/>
    </source>
</evidence>
<dbReference type="SUPFAM" id="SSF55874">
    <property type="entry name" value="ATPase domain of HSP90 chaperone/DNA topoisomerase II/histidine kinase"/>
    <property type="match status" value="1"/>
</dbReference>
<dbReference type="InterPro" id="IPR003661">
    <property type="entry name" value="HisK_dim/P_dom"/>
</dbReference>
<feature type="transmembrane region" description="Helical" evidence="13">
    <location>
        <begin position="283"/>
        <end position="303"/>
    </location>
</feature>
<dbReference type="SUPFAM" id="SSF103190">
    <property type="entry name" value="Sensory domain-like"/>
    <property type="match status" value="1"/>
</dbReference>
<evidence type="ECO:0000313" key="16">
    <source>
        <dbReference type="Proteomes" id="UP001156691"/>
    </source>
</evidence>
<dbReference type="EC" id="2.7.13.3" evidence="3"/>
<evidence type="ECO:0000256" key="10">
    <source>
        <dbReference type="ARBA" id="ARBA00022840"/>
    </source>
</evidence>
<dbReference type="PANTHER" id="PTHR43065:SF46">
    <property type="entry name" value="C4-DICARBOXYLATE TRANSPORT SENSOR PROTEIN DCTB"/>
    <property type="match status" value="1"/>
</dbReference>
<keyword evidence="10" id="KW-0067">ATP-binding</keyword>
<dbReference type="PIRSF" id="PIRSF036431">
    <property type="entry name" value="STHK_DctB"/>
    <property type="match status" value="1"/>
</dbReference>
<dbReference type="InterPro" id="IPR003594">
    <property type="entry name" value="HATPase_dom"/>
</dbReference>
<dbReference type="InterPro" id="IPR005467">
    <property type="entry name" value="His_kinase_dom"/>
</dbReference>
<keyword evidence="7 13" id="KW-0812">Transmembrane</keyword>
<accession>A0ABQ5W4M6</accession>
<dbReference type="InterPro" id="IPR017055">
    <property type="entry name" value="Sig_transdc_His_kinase_DctB"/>
</dbReference>
<evidence type="ECO:0000256" key="11">
    <source>
        <dbReference type="ARBA" id="ARBA00022989"/>
    </source>
</evidence>